<dbReference type="Gene3D" id="3.50.90.10">
    <property type="entry name" value="YerB-like"/>
    <property type="match status" value="1"/>
</dbReference>
<dbReference type="SUPFAM" id="SSF159774">
    <property type="entry name" value="YerB-like"/>
    <property type="match status" value="1"/>
</dbReference>
<accession>A0A1F5F5Z2</accession>
<dbReference type="AlphaFoldDB" id="A0A1F5F5Z2"/>
<evidence type="ECO:0000259" key="2">
    <source>
        <dbReference type="Pfam" id="PF17479"/>
    </source>
</evidence>
<dbReference type="Pfam" id="PF11258">
    <property type="entry name" value="DUF3048"/>
    <property type="match status" value="1"/>
</dbReference>
<feature type="domain" description="DUF3048" evidence="2">
    <location>
        <begin position="285"/>
        <end position="389"/>
    </location>
</feature>
<proteinExistence type="predicted"/>
<evidence type="ECO:0000259" key="1">
    <source>
        <dbReference type="Pfam" id="PF11258"/>
    </source>
</evidence>
<organism evidence="3 4">
    <name type="scientific">Candidatus Collierbacteria bacterium RIFOXYA2_FULL_46_10</name>
    <dbReference type="NCBI Taxonomy" id="1817726"/>
    <lineage>
        <taxon>Bacteria</taxon>
        <taxon>Candidatus Collieribacteriota</taxon>
    </lineage>
</organism>
<dbReference type="Proteomes" id="UP000176191">
    <property type="component" value="Unassembled WGS sequence"/>
</dbReference>
<evidence type="ECO:0008006" key="5">
    <source>
        <dbReference type="Google" id="ProtNLM"/>
    </source>
</evidence>
<evidence type="ECO:0000313" key="4">
    <source>
        <dbReference type="Proteomes" id="UP000176191"/>
    </source>
</evidence>
<feature type="domain" description="DUF3048" evidence="1">
    <location>
        <begin position="78"/>
        <end position="239"/>
    </location>
</feature>
<name>A0A1F5F5Z2_9BACT</name>
<sequence length="400" mass="44016">MKNPLIKGLLFGLLAFLLSGGASYATTLYLYSSDSGPISPAATPGIGGGLNIDPNALKTAECPINGAMYTVAEQKVWSARRPLYVMIENTTDARPQSGLSSADIIYEMVAEGGVTRFGAVYLCGVSAQDTILGPVRSARTPFVNLASEYNYPLYAHVGGANCSSADGGKTCTTDKRVQALEQLSSYGWVGSKGNDLNQFSIGFPTYWRDYERLGRTVATEHTMYSSSEKLWKFAAGRGWTNKSPDGKLEWKDKFVPFTWKDDANSDKRGTTNTISFGFWESYHDFDVTWNYDAGSNNYSRTNGGSPHQDLNNQSTLTAKAIVIQFVKELGPLDDHKHMLYEVIGTGKGLLFQDGTATEITWSKKDRESRTVFTDSKGKKISFNRGRLMIEVLPSDNEVKY</sequence>
<dbReference type="InterPro" id="IPR035328">
    <property type="entry name" value="DUF3048_C"/>
</dbReference>
<dbReference type="InterPro" id="IPR021416">
    <property type="entry name" value="DUF3048_N"/>
</dbReference>
<reference evidence="3 4" key="1">
    <citation type="journal article" date="2016" name="Nat. Commun.">
        <title>Thousands of microbial genomes shed light on interconnected biogeochemical processes in an aquifer system.</title>
        <authorList>
            <person name="Anantharaman K."/>
            <person name="Brown C.T."/>
            <person name="Hug L.A."/>
            <person name="Sharon I."/>
            <person name="Castelle C.J."/>
            <person name="Probst A.J."/>
            <person name="Thomas B.C."/>
            <person name="Singh A."/>
            <person name="Wilkins M.J."/>
            <person name="Karaoz U."/>
            <person name="Brodie E.L."/>
            <person name="Williams K.H."/>
            <person name="Hubbard S.S."/>
            <person name="Banfield J.F."/>
        </authorList>
    </citation>
    <scope>NUCLEOTIDE SEQUENCE [LARGE SCALE GENOMIC DNA]</scope>
</reference>
<dbReference type="Pfam" id="PF17479">
    <property type="entry name" value="DUF3048_C"/>
    <property type="match status" value="1"/>
</dbReference>
<dbReference type="InterPro" id="IPR023158">
    <property type="entry name" value="YerB-like_sf"/>
</dbReference>
<comment type="caution">
    <text evidence="3">The sequence shown here is derived from an EMBL/GenBank/DDBJ whole genome shotgun (WGS) entry which is preliminary data.</text>
</comment>
<dbReference type="EMBL" id="MFAK01000016">
    <property type="protein sequence ID" value="OGD75067.1"/>
    <property type="molecule type" value="Genomic_DNA"/>
</dbReference>
<protein>
    <recommendedName>
        <fullName evidence="5">DUF3048 domain-containing protein</fullName>
    </recommendedName>
</protein>
<gene>
    <name evidence="3" type="ORF">A2228_01025</name>
</gene>
<evidence type="ECO:0000313" key="3">
    <source>
        <dbReference type="EMBL" id="OGD75067.1"/>
    </source>
</evidence>